<dbReference type="Proteomes" id="UP000324748">
    <property type="component" value="Unassembled WGS sequence"/>
</dbReference>
<dbReference type="SUPFAM" id="SSF57756">
    <property type="entry name" value="Retrovirus zinc finger-like domains"/>
    <property type="match status" value="1"/>
</dbReference>
<feature type="domain" description="CCHC-type" evidence="4">
    <location>
        <begin position="122"/>
        <end position="137"/>
    </location>
</feature>
<dbReference type="OrthoDB" id="10282248at2759"/>
<dbReference type="PROSITE" id="PS50158">
    <property type="entry name" value="ZF_CCHC"/>
    <property type="match status" value="1"/>
</dbReference>
<reference evidence="5 6" key="1">
    <citation type="submission" date="2019-05" db="EMBL/GenBank/DDBJ databases">
        <title>Emergence of the Ug99 lineage of the wheat stem rust pathogen through somatic hybridization.</title>
        <authorList>
            <person name="Li F."/>
            <person name="Upadhyaya N.M."/>
            <person name="Sperschneider J."/>
            <person name="Matny O."/>
            <person name="Nguyen-Phuc H."/>
            <person name="Mago R."/>
            <person name="Raley C."/>
            <person name="Miller M.E."/>
            <person name="Silverstein K.A.T."/>
            <person name="Henningsen E."/>
            <person name="Hirsch C.D."/>
            <person name="Visser B."/>
            <person name="Pretorius Z.A."/>
            <person name="Steffenson B.J."/>
            <person name="Schwessinger B."/>
            <person name="Dodds P.N."/>
            <person name="Figueroa M."/>
        </authorList>
    </citation>
    <scope>NUCLEOTIDE SEQUENCE [LARGE SCALE GENOMIC DNA]</scope>
    <source>
        <strain evidence="5">21-0</strain>
    </source>
</reference>
<evidence type="ECO:0000313" key="6">
    <source>
        <dbReference type="Proteomes" id="UP000324748"/>
    </source>
</evidence>
<dbReference type="GO" id="GO:0008270">
    <property type="term" value="F:zinc ion binding"/>
    <property type="evidence" value="ECO:0007669"/>
    <property type="project" value="UniProtKB-KW"/>
</dbReference>
<name>A0A5B0R2D7_PUCGR</name>
<keyword evidence="2" id="KW-0479">Metal-binding</keyword>
<proteinExistence type="predicted"/>
<evidence type="ECO:0000256" key="3">
    <source>
        <dbReference type="SAM" id="MobiDB-lite"/>
    </source>
</evidence>
<dbReference type="SMART" id="SM00343">
    <property type="entry name" value="ZnF_C2HC"/>
    <property type="match status" value="1"/>
</dbReference>
<feature type="region of interest" description="Disordered" evidence="3">
    <location>
        <begin position="146"/>
        <end position="170"/>
    </location>
</feature>
<evidence type="ECO:0000313" key="5">
    <source>
        <dbReference type="EMBL" id="KAA1119503.1"/>
    </source>
</evidence>
<dbReference type="GO" id="GO:0003676">
    <property type="term" value="F:nucleic acid binding"/>
    <property type="evidence" value="ECO:0007669"/>
    <property type="project" value="InterPro"/>
</dbReference>
<dbReference type="Pfam" id="PF00098">
    <property type="entry name" value="zf-CCHC"/>
    <property type="match status" value="1"/>
</dbReference>
<evidence type="ECO:0000256" key="1">
    <source>
        <dbReference type="ARBA" id="ARBA00022664"/>
    </source>
</evidence>
<dbReference type="InterPro" id="IPR001878">
    <property type="entry name" value="Znf_CCHC"/>
</dbReference>
<keyword evidence="6" id="KW-1185">Reference proteome</keyword>
<organism evidence="5 6">
    <name type="scientific">Puccinia graminis f. sp. tritici</name>
    <dbReference type="NCBI Taxonomy" id="56615"/>
    <lineage>
        <taxon>Eukaryota</taxon>
        <taxon>Fungi</taxon>
        <taxon>Dikarya</taxon>
        <taxon>Basidiomycota</taxon>
        <taxon>Pucciniomycotina</taxon>
        <taxon>Pucciniomycetes</taxon>
        <taxon>Pucciniales</taxon>
        <taxon>Pucciniaceae</taxon>
        <taxon>Puccinia</taxon>
    </lineage>
</organism>
<dbReference type="InterPro" id="IPR036875">
    <property type="entry name" value="Znf_CCHC_sf"/>
</dbReference>
<keyword evidence="2" id="KW-0863">Zinc-finger</keyword>
<gene>
    <name evidence="5" type="ORF">PGT21_027579</name>
</gene>
<keyword evidence="2" id="KW-0862">Zinc</keyword>
<accession>A0A5B0R2D7</accession>
<dbReference type="Gene3D" id="4.10.60.10">
    <property type="entry name" value="Zinc finger, CCHC-type"/>
    <property type="match status" value="1"/>
</dbReference>
<protein>
    <recommendedName>
        <fullName evidence="4">CCHC-type domain-containing protein</fullName>
    </recommendedName>
</protein>
<dbReference type="EMBL" id="VSWC01000001">
    <property type="protein sequence ID" value="KAA1119503.1"/>
    <property type="molecule type" value="Genomic_DNA"/>
</dbReference>
<comment type="caution">
    <text evidence="5">The sequence shown here is derived from an EMBL/GenBank/DDBJ whole genome shotgun (WGS) entry which is preliminary data.</text>
</comment>
<sequence>MPVDLAGHDQERILLADKVVQPCRPGGFPPGMGLGPARQSTPINLAADWHALINPCDQLICLLDDLWKTIRDHLAYSPNKISLDEAVGALESHEILKNIPLDHSDQLQSASTTVKGKGRPQCYTCGEKGHHLAECPKKKKFKSSLKSGEAQAGATSVPHLGNYDLNEDKDDSFDKEIDVWG</sequence>
<keyword evidence="1" id="KW-0507">mRNA processing</keyword>
<dbReference type="AlphaFoldDB" id="A0A5B0R2D7"/>
<dbReference type="GO" id="GO:0006397">
    <property type="term" value="P:mRNA processing"/>
    <property type="evidence" value="ECO:0007669"/>
    <property type="project" value="UniProtKB-KW"/>
</dbReference>
<evidence type="ECO:0000259" key="4">
    <source>
        <dbReference type="PROSITE" id="PS50158"/>
    </source>
</evidence>
<evidence type="ECO:0000256" key="2">
    <source>
        <dbReference type="PROSITE-ProRule" id="PRU00047"/>
    </source>
</evidence>